<dbReference type="AlphaFoldDB" id="A0AAN1QPC9"/>
<evidence type="ECO:0000256" key="1">
    <source>
        <dbReference type="SAM" id="MobiDB-lite"/>
    </source>
</evidence>
<sequence length="103" mass="11287">MSEETTPRTPRRSRTAANAEEALTIAAQPVDLEPKASLQLPQNRPISPSSIEVAKTVAIAGRRPVARWEAPDNRNLRQAPKLFNRPIASNEPEDAASLMGYLD</sequence>
<protein>
    <submittedName>
        <fullName evidence="2">Uncharacterized protein</fullName>
    </submittedName>
</protein>
<dbReference type="Proteomes" id="UP000267249">
    <property type="component" value="Chromosome"/>
</dbReference>
<dbReference type="RefSeq" id="WP_208673208.1">
    <property type="nucleotide sequence ID" value="NZ_CP030139.2"/>
</dbReference>
<feature type="region of interest" description="Disordered" evidence="1">
    <location>
        <begin position="72"/>
        <end position="103"/>
    </location>
</feature>
<evidence type="ECO:0000313" key="3">
    <source>
        <dbReference type="Proteomes" id="UP000267249"/>
    </source>
</evidence>
<evidence type="ECO:0000313" key="2">
    <source>
        <dbReference type="EMBL" id="AZB72890.1"/>
    </source>
</evidence>
<organism evidence="2 3">
    <name type="scientific">Synechococcus elongatus PCC 11801</name>
    <dbReference type="NCBI Taxonomy" id="2219813"/>
    <lineage>
        <taxon>Bacteria</taxon>
        <taxon>Bacillati</taxon>
        <taxon>Cyanobacteriota</taxon>
        <taxon>Cyanophyceae</taxon>
        <taxon>Synechococcales</taxon>
        <taxon>Synechococcaceae</taxon>
        <taxon>Synechococcus</taxon>
    </lineage>
</organism>
<accession>A0AAN1QPC9</accession>
<proteinExistence type="predicted"/>
<reference evidence="2 3" key="1">
    <citation type="journal article" date="2018" name="Sci. Rep.">
        <title>Genome Features and Biochemical Characteristics of a Robust, Fast Growing and Naturally Transformable Cyanobacterium Synechococcus elongatus PCC 11801 Isolated from India.</title>
        <authorList>
            <person name="Jaiswal D."/>
            <person name="Sengupta A."/>
            <person name="Sohoni S."/>
            <person name="Sengupta S."/>
            <person name="Phadnavis A.G."/>
            <person name="Pakrasi H.B."/>
            <person name="Wangikar P.P."/>
        </authorList>
    </citation>
    <scope>NUCLEOTIDE SEQUENCE [LARGE SCALE GENOMIC DNA]</scope>
    <source>
        <strain evidence="2 3">PCC 11801</strain>
    </source>
</reference>
<dbReference type="EMBL" id="CP030139">
    <property type="protein sequence ID" value="AZB72890.1"/>
    <property type="molecule type" value="Genomic_DNA"/>
</dbReference>
<name>A0AAN1QPC9_SYNEL</name>
<gene>
    <name evidence="2" type="ORF">DOP62_09315</name>
</gene>